<organism evidence="2 3">
    <name type="scientific">Pristionchus entomophagus</name>
    <dbReference type="NCBI Taxonomy" id="358040"/>
    <lineage>
        <taxon>Eukaryota</taxon>
        <taxon>Metazoa</taxon>
        <taxon>Ecdysozoa</taxon>
        <taxon>Nematoda</taxon>
        <taxon>Chromadorea</taxon>
        <taxon>Rhabditida</taxon>
        <taxon>Rhabditina</taxon>
        <taxon>Diplogasteromorpha</taxon>
        <taxon>Diplogasteroidea</taxon>
        <taxon>Neodiplogasteridae</taxon>
        <taxon>Pristionchus</taxon>
    </lineage>
</organism>
<sequence length="154" mass="15645">CSSCSTCSSSARLVASEHSLSILACRQCLVVGVISVGDSSSRGGLGSTRTGSSGWLCSASRDRSGGGGFGSTGGGSLGCSGYARLGGGLVSTLVLVLLLLLVPTSSHHLDDDGHQDERGKQQLPCDAVHTSVARIVHTIYDIDDREQGGACRPP</sequence>
<feature type="non-terminal residue" evidence="2">
    <location>
        <position position="1"/>
    </location>
</feature>
<evidence type="ECO:0000256" key="1">
    <source>
        <dbReference type="SAM" id="Phobius"/>
    </source>
</evidence>
<keyword evidence="1" id="KW-1133">Transmembrane helix</keyword>
<keyword evidence="1" id="KW-0472">Membrane</keyword>
<dbReference type="Proteomes" id="UP001432027">
    <property type="component" value="Unassembled WGS sequence"/>
</dbReference>
<protein>
    <submittedName>
        <fullName evidence="2">Uncharacterized protein</fullName>
    </submittedName>
</protein>
<accession>A0AAV5UGV7</accession>
<comment type="caution">
    <text evidence="2">The sequence shown here is derived from an EMBL/GenBank/DDBJ whole genome shotgun (WGS) entry which is preliminary data.</text>
</comment>
<dbReference type="EMBL" id="BTSX01000006">
    <property type="protein sequence ID" value="GMT05235.1"/>
    <property type="molecule type" value="Genomic_DNA"/>
</dbReference>
<feature type="non-terminal residue" evidence="2">
    <location>
        <position position="154"/>
    </location>
</feature>
<keyword evidence="1" id="KW-0812">Transmembrane</keyword>
<evidence type="ECO:0000313" key="2">
    <source>
        <dbReference type="EMBL" id="GMT05235.1"/>
    </source>
</evidence>
<reference evidence="2" key="1">
    <citation type="submission" date="2023-10" db="EMBL/GenBank/DDBJ databases">
        <title>Genome assembly of Pristionchus species.</title>
        <authorList>
            <person name="Yoshida K."/>
            <person name="Sommer R.J."/>
        </authorList>
    </citation>
    <scope>NUCLEOTIDE SEQUENCE</scope>
    <source>
        <strain evidence="2">RS0144</strain>
    </source>
</reference>
<feature type="transmembrane region" description="Helical" evidence="1">
    <location>
        <begin position="82"/>
        <end position="102"/>
    </location>
</feature>
<name>A0AAV5UGV7_9BILA</name>
<keyword evidence="3" id="KW-1185">Reference proteome</keyword>
<gene>
    <name evidence="2" type="ORF">PENTCL1PPCAC_27409</name>
</gene>
<dbReference type="AlphaFoldDB" id="A0AAV5UGV7"/>
<proteinExistence type="predicted"/>
<evidence type="ECO:0000313" key="3">
    <source>
        <dbReference type="Proteomes" id="UP001432027"/>
    </source>
</evidence>